<feature type="coiled-coil region" evidence="1">
    <location>
        <begin position="6"/>
        <end position="54"/>
    </location>
</feature>
<dbReference type="EMBL" id="CAXIEN010000621">
    <property type="protein sequence ID" value="CAL1301099.1"/>
    <property type="molecule type" value="Genomic_DNA"/>
</dbReference>
<dbReference type="Proteomes" id="UP001497382">
    <property type="component" value="Unassembled WGS sequence"/>
</dbReference>
<evidence type="ECO:0000313" key="3">
    <source>
        <dbReference type="Proteomes" id="UP001497382"/>
    </source>
</evidence>
<sequence>MDLNEHKRLSEKVNRLERELREAKEQYAQRNEAIKRLKEEKETLKREIKELKTEIFTGNTLQK</sequence>
<accession>A0AAV2C095</accession>
<keyword evidence="3" id="KW-1185">Reference proteome</keyword>
<keyword evidence="1" id="KW-0175">Coiled coil</keyword>
<gene>
    <name evidence="2" type="ORF">LARSCL_LOCUS22315</name>
</gene>
<evidence type="ECO:0000313" key="2">
    <source>
        <dbReference type="EMBL" id="CAL1301099.1"/>
    </source>
</evidence>
<comment type="caution">
    <text evidence="2">The sequence shown here is derived from an EMBL/GenBank/DDBJ whole genome shotgun (WGS) entry which is preliminary data.</text>
</comment>
<protein>
    <submittedName>
        <fullName evidence="2">Uncharacterized protein</fullName>
    </submittedName>
</protein>
<name>A0AAV2C095_9ARAC</name>
<evidence type="ECO:0000256" key="1">
    <source>
        <dbReference type="SAM" id="Coils"/>
    </source>
</evidence>
<reference evidence="2 3" key="1">
    <citation type="submission" date="2024-04" db="EMBL/GenBank/DDBJ databases">
        <authorList>
            <person name="Rising A."/>
            <person name="Reimegard J."/>
            <person name="Sonavane S."/>
            <person name="Akerstrom W."/>
            <person name="Nylinder S."/>
            <person name="Hedman E."/>
            <person name="Kallberg Y."/>
        </authorList>
    </citation>
    <scope>NUCLEOTIDE SEQUENCE [LARGE SCALE GENOMIC DNA]</scope>
</reference>
<proteinExistence type="predicted"/>
<dbReference type="AlphaFoldDB" id="A0AAV2C095"/>
<organism evidence="2 3">
    <name type="scientific">Larinioides sclopetarius</name>
    <dbReference type="NCBI Taxonomy" id="280406"/>
    <lineage>
        <taxon>Eukaryota</taxon>
        <taxon>Metazoa</taxon>
        <taxon>Ecdysozoa</taxon>
        <taxon>Arthropoda</taxon>
        <taxon>Chelicerata</taxon>
        <taxon>Arachnida</taxon>
        <taxon>Araneae</taxon>
        <taxon>Araneomorphae</taxon>
        <taxon>Entelegynae</taxon>
        <taxon>Araneoidea</taxon>
        <taxon>Araneidae</taxon>
        <taxon>Larinioides</taxon>
    </lineage>
</organism>